<keyword evidence="3 6" id="KW-0863">Zinc-finger</keyword>
<dbReference type="FunFam" id="3.30.160.60:FF:001967">
    <property type="entry name" value="Ras-responsive element-binding protein"/>
    <property type="match status" value="1"/>
</dbReference>
<keyword evidence="1" id="KW-0479">Metal-binding</keyword>
<dbReference type="PANTHER" id="PTHR23235:SF142">
    <property type="entry name" value="ZINC FINGER PROTEIN 384"/>
    <property type="match status" value="1"/>
</dbReference>
<dbReference type="Gene3D" id="3.30.160.60">
    <property type="entry name" value="Classic Zinc Finger"/>
    <property type="match status" value="3"/>
</dbReference>
<name>A0A0P4WGN2_SCYOL</name>
<feature type="domain" description="C2H2-type" evidence="7">
    <location>
        <begin position="121"/>
        <end position="148"/>
    </location>
</feature>
<evidence type="ECO:0000313" key="8">
    <source>
        <dbReference type="EMBL" id="JAI67906.1"/>
    </source>
</evidence>
<dbReference type="GO" id="GO:0000981">
    <property type="term" value="F:DNA-binding transcription factor activity, RNA polymerase II-specific"/>
    <property type="evidence" value="ECO:0007669"/>
    <property type="project" value="TreeGrafter"/>
</dbReference>
<keyword evidence="4" id="KW-0862">Zinc</keyword>
<proteinExistence type="predicted"/>
<dbReference type="EMBL" id="GDRN01010912">
    <property type="protein sequence ID" value="JAI67906.1"/>
    <property type="molecule type" value="Transcribed_RNA"/>
</dbReference>
<evidence type="ECO:0000259" key="7">
    <source>
        <dbReference type="PROSITE" id="PS50157"/>
    </source>
</evidence>
<sequence>MFVLTLGRSPLPVIIVPTPSLRRATSRIICEVIIVKVRVEGQRLRTHRSGQSGGQRSHGASMKVHQCDHCPYSTVVKSNLIRHVRSHTGEKPFSCPQCVYTTTIKDNLKRHVLTHTGEKPFACPFCSYRSIQKIHLTSHLRTHCNSAGDAFFNTGQ</sequence>
<dbReference type="Pfam" id="PF00096">
    <property type="entry name" value="zf-C2H2"/>
    <property type="match status" value="1"/>
</dbReference>
<evidence type="ECO:0000256" key="1">
    <source>
        <dbReference type="ARBA" id="ARBA00022723"/>
    </source>
</evidence>
<dbReference type="PROSITE" id="PS50157">
    <property type="entry name" value="ZINC_FINGER_C2H2_2"/>
    <property type="match status" value="3"/>
</dbReference>
<feature type="domain" description="C2H2-type" evidence="7">
    <location>
        <begin position="93"/>
        <end position="120"/>
    </location>
</feature>
<dbReference type="FunFam" id="3.30.160.60:FF:000446">
    <property type="entry name" value="Zinc finger protein"/>
    <property type="match status" value="1"/>
</dbReference>
<dbReference type="GO" id="GO:0000978">
    <property type="term" value="F:RNA polymerase II cis-regulatory region sequence-specific DNA binding"/>
    <property type="evidence" value="ECO:0007669"/>
    <property type="project" value="TreeGrafter"/>
</dbReference>
<keyword evidence="2" id="KW-0677">Repeat</keyword>
<evidence type="ECO:0000256" key="4">
    <source>
        <dbReference type="ARBA" id="ARBA00022833"/>
    </source>
</evidence>
<reference evidence="8" key="1">
    <citation type="submission" date="2015-09" db="EMBL/GenBank/DDBJ databases">
        <title>Scylla olivacea transcriptome.</title>
        <authorList>
            <person name="Ikhwanuddin M."/>
        </authorList>
    </citation>
    <scope>NUCLEOTIDE SEQUENCE</scope>
</reference>
<evidence type="ECO:0000256" key="6">
    <source>
        <dbReference type="PROSITE-ProRule" id="PRU00042"/>
    </source>
</evidence>
<protein>
    <recommendedName>
        <fullName evidence="7">C2H2-type domain-containing protein</fullName>
    </recommendedName>
</protein>
<evidence type="ECO:0000256" key="5">
    <source>
        <dbReference type="ARBA" id="ARBA00023242"/>
    </source>
</evidence>
<dbReference type="GO" id="GO:0008270">
    <property type="term" value="F:zinc ion binding"/>
    <property type="evidence" value="ECO:0007669"/>
    <property type="project" value="UniProtKB-KW"/>
</dbReference>
<accession>A0A0P4WGN2</accession>
<dbReference type="AlphaFoldDB" id="A0A0P4WGN2"/>
<dbReference type="Pfam" id="PF13909">
    <property type="entry name" value="zf-H2C2_5"/>
    <property type="match status" value="1"/>
</dbReference>
<evidence type="ECO:0000256" key="3">
    <source>
        <dbReference type="ARBA" id="ARBA00022771"/>
    </source>
</evidence>
<evidence type="ECO:0000256" key="2">
    <source>
        <dbReference type="ARBA" id="ARBA00022737"/>
    </source>
</evidence>
<dbReference type="SUPFAM" id="SSF57667">
    <property type="entry name" value="beta-beta-alpha zinc fingers"/>
    <property type="match status" value="2"/>
</dbReference>
<dbReference type="InterPro" id="IPR013087">
    <property type="entry name" value="Znf_C2H2_type"/>
</dbReference>
<dbReference type="InterPro" id="IPR036236">
    <property type="entry name" value="Znf_C2H2_sf"/>
</dbReference>
<feature type="domain" description="C2H2-type" evidence="7">
    <location>
        <begin position="65"/>
        <end position="92"/>
    </location>
</feature>
<organism evidence="8">
    <name type="scientific">Scylla olivacea</name>
    <name type="common">Orange mud crab</name>
    <name type="synonym">Cancer olivacea</name>
    <dbReference type="NCBI Taxonomy" id="85551"/>
    <lineage>
        <taxon>Eukaryota</taxon>
        <taxon>Metazoa</taxon>
        <taxon>Ecdysozoa</taxon>
        <taxon>Arthropoda</taxon>
        <taxon>Crustacea</taxon>
        <taxon>Multicrustacea</taxon>
        <taxon>Malacostraca</taxon>
        <taxon>Eumalacostraca</taxon>
        <taxon>Eucarida</taxon>
        <taxon>Decapoda</taxon>
        <taxon>Pleocyemata</taxon>
        <taxon>Brachyura</taxon>
        <taxon>Eubrachyura</taxon>
        <taxon>Portunoidea</taxon>
        <taxon>Portunidae</taxon>
        <taxon>Portuninae</taxon>
        <taxon>Scylla</taxon>
    </lineage>
</organism>
<dbReference type="PANTHER" id="PTHR23235">
    <property type="entry name" value="KRUEPPEL-LIKE TRANSCRIPTION FACTOR"/>
    <property type="match status" value="1"/>
</dbReference>
<dbReference type="SMART" id="SM00355">
    <property type="entry name" value="ZnF_C2H2"/>
    <property type="match status" value="3"/>
</dbReference>
<dbReference type="GO" id="GO:0005634">
    <property type="term" value="C:nucleus"/>
    <property type="evidence" value="ECO:0007669"/>
    <property type="project" value="UniProtKB-ARBA"/>
</dbReference>
<keyword evidence="5" id="KW-0539">Nucleus</keyword>